<dbReference type="GO" id="GO:0045944">
    <property type="term" value="P:positive regulation of transcription by RNA polymerase II"/>
    <property type="evidence" value="ECO:0007669"/>
    <property type="project" value="TreeGrafter"/>
</dbReference>
<protein>
    <recommendedName>
        <fullName evidence="6">ARCA protein</fullName>
    </recommendedName>
</protein>
<organism evidence="4 5">
    <name type="scientific">Cadophora malorum</name>
    <dbReference type="NCBI Taxonomy" id="108018"/>
    <lineage>
        <taxon>Eukaryota</taxon>
        <taxon>Fungi</taxon>
        <taxon>Dikarya</taxon>
        <taxon>Ascomycota</taxon>
        <taxon>Pezizomycotina</taxon>
        <taxon>Leotiomycetes</taxon>
        <taxon>Helotiales</taxon>
        <taxon>Ploettnerulaceae</taxon>
        <taxon>Cadophora</taxon>
    </lineage>
</organism>
<sequence>MATSSPRLAAHKQNSDAKDITDVTVKSTFGKLKFRHGSSARYDTDFAKDQTWVRVSGKLCSEFVDELPELEEQYSVVPKPKTPIATSTTATPPTQSTPTGSATPVSTNQDNSYLASSSLWTPRSLFSVTQVRSPTKRRRTNETSSDSGWPPANAHEESSLYLPSSFHERATSFEEAQFGHEDAIDSLLRAADFSEQVVNEEVAFTSPQSQIRTQSRVANDAPRAWSLGSVQEACLMRYFIDELACWLDLCDPQRHFALTVPKRARDCPALLNAIYTASARHLCRLDRYKDQNTVNYLDKCLTDLHIDTAVEYHSRCIQYLVSVSDDPDAVYDENLLAASIILRFYEELDASLNGGDWETALQGTQVFIEAQAPLGTESELRRACFRVACRQEVYMSFVKQRPFQSPLNCDEYRSLEPTDDATWAHRAVIHTADVLSYCYGEPHAKNADYDQLMEYHRGWDMLRPSSFDPIFTQPPDTSKGGTYPEIYYLSDCHVTAVQHFDLAKILLTVYDTRIPRLGPAQRTALKRIEEEVSTIVKRVCGVAMSNRRAPPNLITACMAIAVCGDQFTDLEEQKSLLDILIYNDTKNAWPTNDMQSRLKKAWGWTESED</sequence>
<evidence type="ECO:0000313" key="5">
    <source>
        <dbReference type="Proteomes" id="UP000664132"/>
    </source>
</evidence>
<evidence type="ECO:0000256" key="3">
    <source>
        <dbReference type="SAM" id="MobiDB-lite"/>
    </source>
</evidence>
<feature type="region of interest" description="Disordered" evidence="3">
    <location>
        <begin position="130"/>
        <end position="156"/>
    </location>
</feature>
<dbReference type="PANTHER" id="PTHR37534:SF2">
    <property type="entry name" value="N-ACETYLTRANSFERASE DOMAIN-CONTAINING PROTEIN"/>
    <property type="match status" value="1"/>
</dbReference>
<dbReference type="GO" id="GO:0000976">
    <property type="term" value="F:transcription cis-regulatory region binding"/>
    <property type="evidence" value="ECO:0007669"/>
    <property type="project" value="TreeGrafter"/>
</dbReference>
<accession>A0A8H7T6A4</accession>
<dbReference type="Pfam" id="PF11951">
    <property type="entry name" value="Fungal_trans_2"/>
    <property type="match status" value="1"/>
</dbReference>
<keyword evidence="5" id="KW-1185">Reference proteome</keyword>
<comment type="subcellular location">
    <subcellularLocation>
        <location evidence="1">Nucleus</location>
    </subcellularLocation>
</comment>
<dbReference type="GO" id="GO:0005634">
    <property type="term" value="C:nucleus"/>
    <property type="evidence" value="ECO:0007669"/>
    <property type="project" value="UniProtKB-SubCell"/>
</dbReference>
<proteinExistence type="predicted"/>
<dbReference type="Proteomes" id="UP000664132">
    <property type="component" value="Unassembled WGS sequence"/>
</dbReference>
<evidence type="ECO:0000313" key="4">
    <source>
        <dbReference type="EMBL" id="KAG4413046.1"/>
    </source>
</evidence>
<dbReference type="InterPro" id="IPR021858">
    <property type="entry name" value="Fun_TF"/>
</dbReference>
<dbReference type="GO" id="GO:0003700">
    <property type="term" value="F:DNA-binding transcription factor activity"/>
    <property type="evidence" value="ECO:0007669"/>
    <property type="project" value="TreeGrafter"/>
</dbReference>
<evidence type="ECO:0008006" key="6">
    <source>
        <dbReference type="Google" id="ProtNLM"/>
    </source>
</evidence>
<dbReference type="EMBL" id="JAFJYH010000336">
    <property type="protein sequence ID" value="KAG4413046.1"/>
    <property type="molecule type" value="Genomic_DNA"/>
</dbReference>
<feature type="compositionally biased region" description="Low complexity" evidence="3">
    <location>
        <begin position="81"/>
        <end position="104"/>
    </location>
</feature>
<comment type="caution">
    <text evidence="4">The sequence shown here is derived from an EMBL/GenBank/DDBJ whole genome shotgun (WGS) entry which is preliminary data.</text>
</comment>
<gene>
    <name evidence="4" type="ORF">IFR04_013810</name>
</gene>
<evidence type="ECO:0000256" key="1">
    <source>
        <dbReference type="ARBA" id="ARBA00004123"/>
    </source>
</evidence>
<dbReference type="AlphaFoldDB" id="A0A8H7T6A4"/>
<name>A0A8H7T6A4_9HELO</name>
<reference evidence="4" key="1">
    <citation type="submission" date="2021-02" db="EMBL/GenBank/DDBJ databases">
        <title>Genome sequence Cadophora malorum strain M34.</title>
        <authorList>
            <person name="Stefanovic E."/>
            <person name="Vu D."/>
            <person name="Scully C."/>
            <person name="Dijksterhuis J."/>
            <person name="Roader J."/>
            <person name="Houbraken J."/>
        </authorList>
    </citation>
    <scope>NUCLEOTIDE SEQUENCE</scope>
    <source>
        <strain evidence="4">M34</strain>
    </source>
</reference>
<feature type="region of interest" description="Disordered" evidence="3">
    <location>
        <begin position="81"/>
        <end position="110"/>
    </location>
</feature>
<evidence type="ECO:0000256" key="2">
    <source>
        <dbReference type="ARBA" id="ARBA00023242"/>
    </source>
</evidence>
<keyword evidence="2" id="KW-0539">Nucleus</keyword>
<dbReference type="PANTHER" id="PTHR37534">
    <property type="entry name" value="TRANSCRIPTIONAL ACTIVATOR PROTEIN UGA3"/>
    <property type="match status" value="1"/>
</dbReference>
<dbReference type="OrthoDB" id="407832at2759"/>